<comment type="pathway">
    <text evidence="1">Amino-acid biosynthesis; L-lysine biosynthesis via DAP pathway; DL-2,6-diaminopimelate from LL-2,6-diaminopimelate: step 1/1.</text>
</comment>
<dbReference type="UniPathway" id="UPA00034">
    <property type="reaction ID" value="UER00025"/>
</dbReference>
<dbReference type="EMBL" id="DRTB01000093">
    <property type="protein sequence ID" value="HHE04682.1"/>
    <property type="molecule type" value="Genomic_DNA"/>
</dbReference>
<dbReference type="GO" id="GO:0008837">
    <property type="term" value="F:diaminopimelate epimerase activity"/>
    <property type="evidence" value="ECO:0007669"/>
    <property type="project" value="UniProtKB-UniRule"/>
</dbReference>
<dbReference type="InterPro" id="IPR018510">
    <property type="entry name" value="DAP_epimerase_AS"/>
</dbReference>
<name>A0A7C5DAQ9_UNCW3</name>
<evidence type="ECO:0000256" key="1">
    <source>
        <dbReference type="ARBA" id="ARBA00005196"/>
    </source>
</evidence>
<gene>
    <name evidence="10" type="primary">dapF</name>
    <name evidence="10" type="ORF">ENL19_01310</name>
</gene>
<dbReference type="Pfam" id="PF01678">
    <property type="entry name" value="DAP_epimerase"/>
    <property type="match status" value="1"/>
</dbReference>
<evidence type="ECO:0000256" key="7">
    <source>
        <dbReference type="ARBA" id="ARBA00051712"/>
    </source>
</evidence>
<reference evidence="10" key="1">
    <citation type="journal article" date="2020" name="mSystems">
        <title>Genome- and Community-Level Interaction Insights into Carbon Utilization and Element Cycling Functions of Hydrothermarchaeota in Hydrothermal Sediment.</title>
        <authorList>
            <person name="Zhou Z."/>
            <person name="Liu Y."/>
            <person name="Xu W."/>
            <person name="Pan J."/>
            <person name="Luo Z.H."/>
            <person name="Li M."/>
        </authorList>
    </citation>
    <scope>NUCLEOTIDE SEQUENCE [LARGE SCALE GENOMIC DNA]</scope>
    <source>
        <strain evidence="10">HyVt-74</strain>
    </source>
</reference>
<evidence type="ECO:0000256" key="6">
    <source>
        <dbReference type="ARBA" id="ARBA00023235"/>
    </source>
</evidence>
<feature type="non-terminal residue" evidence="10">
    <location>
        <position position="180"/>
    </location>
</feature>
<evidence type="ECO:0000256" key="5">
    <source>
        <dbReference type="ARBA" id="ARBA00023154"/>
    </source>
</evidence>
<evidence type="ECO:0000256" key="8">
    <source>
        <dbReference type="NCBIfam" id="TIGR00652"/>
    </source>
</evidence>
<keyword evidence="4" id="KW-0028">Amino-acid biosynthesis</keyword>
<keyword evidence="5" id="KW-0457">Lysine biosynthesis</keyword>
<dbReference type="NCBIfam" id="TIGR00652">
    <property type="entry name" value="DapF"/>
    <property type="match status" value="1"/>
</dbReference>
<evidence type="ECO:0000313" key="10">
    <source>
        <dbReference type="EMBL" id="HHE04682.1"/>
    </source>
</evidence>
<dbReference type="Gene3D" id="3.10.310.10">
    <property type="entry name" value="Diaminopimelate Epimerase, Chain A, domain 1"/>
    <property type="match status" value="2"/>
</dbReference>
<dbReference type="AlphaFoldDB" id="A0A7C5DAQ9"/>
<dbReference type="PANTHER" id="PTHR31689">
    <property type="entry name" value="DIAMINOPIMELATE EPIMERASE, CHLOROPLASTIC"/>
    <property type="match status" value="1"/>
</dbReference>
<comment type="similarity">
    <text evidence="2">Belongs to the diaminopimelate epimerase family.</text>
</comment>
<evidence type="ECO:0000256" key="2">
    <source>
        <dbReference type="ARBA" id="ARBA00010219"/>
    </source>
</evidence>
<organism evidence="10">
    <name type="scientific">candidate division WOR-3 bacterium</name>
    <dbReference type="NCBI Taxonomy" id="2052148"/>
    <lineage>
        <taxon>Bacteria</taxon>
        <taxon>Bacteria division WOR-3</taxon>
    </lineage>
</organism>
<evidence type="ECO:0000256" key="9">
    <source>
        <dbReference type="PROSITE-ProRule" id="PRU10125"/>
    </source>
</evidence>
<evidence type="ECO:0000256" key="3">
    <source>
        <dbReference type="ARBA" id="ARBA00013080"/>
    </source>
</evidence>
<comment type="caution">
    <text evidence="10">The sequence shown here is derived from an EMBL/GenBank/DDBJ whole genome shotgun (WGS) entry which is preliminary data.</text>
</comment>
<proteinExistence type="inferred from homology"/>
<dbReference type="GO" id="GO:0009089">
    <property type="term" value="P:lysine biosynthetic process via diaminopimelate"/>
    <property type="evidence" value="ECO:0007669"/>
    <property type="project" value="UniProtKB-UniRule"/>
</dbReference>
<protein>
    <recommendedName>
        <fullName evidence="3 8">Diaminopimelate epimerase</fullName>
        <ecNumber evidence="3 8">5.1.1.7</ecNumber>
    </recommendedName>
</protein>
<dbReference type="EC" id="5.1.1.7" evidence="3 8"/>
<accession>A0A7C5DAQ9</accession>
<feature type="active site" evidence="9">
    <location>
        <position position="64"/>
    </location>
</feature>
<dbReference type="PANTHER" id="PTHR31689:SF0">
    <property type="entry name" value="DIAMINOPIMELATE EPIMERASE"/>
    <property type="match status" value="1"/>
</dbReference>
<dbReference type="PROSITE" id="PS01326">
    <property type="entry name" value="DAP_EPIMERASE"/>
    <property type="match status" value="1"/>
</dbReference>
<dbReference type="Proteomes" id="UP000886110">
    <property type="component" value="Unassembled WGS sequence"/>
</dbReference>
<dbReference type="GO" id="GO:0005829">
    <property type="term" value="C:cytosol"/>
    <property type="evidence" value="ECO:0007669"/>
    <property type="project" value="TreeGrafter"/>
</dbReference>
<evidence type="ECO:0000256" key="4">
    <source>
        <dbReference type="ARBA" id="ARBA00022605"/>
    </source>
</evidence>
<dbReference type="InterPro" id="IPR001653">
    <property type="entry name" value="DAP_epimerase_DapF"/>
</dbReference>
<comment type="catalytic activity">
    <reaction evidence="7">
        <text>(2S,6S)-2,6-diaminopimelate = meso-2,6-diaminopimelate</text>
        <dbReference type="Rhea" id="RHEA:15393"/>
        <dbReference type="ChEBI" id="CHEBI:57609"/>
        <dbReference type="ChEBI" id="CHEBI:57791"/>
        <dbReference type="EC" id="5.1.1.7"/>
    </reaction>
</comment>
<keyword evidence="6 10" id="KW-0413">Isomerase</keyword>
<dbReference type="SUPFAM" id="SSF54506">
    <property type="entry name" value="Diaminopimelate epimerase-like"/>
    <property type="match status" value="2"/>
</dbReference>
<sequence>MEIKFTKAVGAGNDFVIIESTQSEENFIKSILDRHFGVGGDGLITYKKNRMVFYNPDGSRVPYCGNGTRVFFFYLYEKGIMDKRGIIETDAGNFSCELVSESKVRIEMPECRTLKENIVECGVPHLIIPVSRLEEIDVDNEGKNRSYTIKGRTNVNWVKEEKEGLLYMRTFERGVEGETL</sequence>